<dbReference type="SMART" id="SM00184">
    <property type="entry name" value="RING"/>
    <property type="match status" value="1"/>
</dbReference>
<feature type="domain" description="RING-type" evidence="8">
    <location>
        <begin position="20"/>
        <end position="62"/>
    </location>
</feature>
<dbReference type="GO" id="GO:0008270">
    <property type="term" value="F:zinc ion binding"/>
    <property type="evidence" value="ECO:0007669"/>
    <property type="project" value="UniProtKB-KW"/>
</dbReference>
<proteinExistence type="predicted"/>
<evidence type="ECO:0000256" key="5">
    <source>
        <dbReference type="ARBA" id="ARBA00022833"/>
    </source>
</evidence>
<evidence type="ECO:0000256" key="6">
    <source>
        <dbReference type="PROSITE-ProRule" id="PRU00175"/>
    </source>
</evidence>
<comment type="subcellular location">
    <subcellularLocation>
        <location evidence="1">Cytoplasm</location>
    </subcellularLocation>
</comment>
<dbReference type="SUPFAM" id="SSF49599">
    <property type="entry name" value="TRAF domain-like"/>
    <property type="match status" value="2"/>
</dbReference>
<dbReference type="EMBL" id="CDMZ01005679">
    <property type="protein sequence ID" value="CEM53413.1"/>
    <property type="molecule type" value="Genomic_DNA"/>
</dbReference>
<dbReference type="PROSITE" id="PS50089">
    <property type="entry name" value="ZF_RING_2"/>
    <property type="match status" value="1"/>
</dbReference>
<dbReference type="InterPro" id="IPR008974">
    <property type="entry name" value="TRAF-like"/>
</dbReference>
<feature type="region of interest" description="Disordered" evidence="7">
    <location>
        <begin position="435"/>
        <end position="473"/>
    </location>
</feature>
<dbReference type="PhylomeDB" id="A0A0G4I8S0"/>
<keyword evidence="5" id="KW-0862">Zinc</keyword>
<dbReference type="GO" id="GO:0005737">
    <property type="term" value="C:cytoplasm"/>
    <property type="evidence" value="ECO:0007669"/>
    <property type="project" value="UniProtKB-SubCell"/>
</dbReference>
<sequence length="473" mass="54035">MPRLPIAQVANADEAEHLQCAICFEIPEDPRVVTCRSMHMFCNKCIKPWAKQKQQKSCPCCRGTFSEIRDPPLALKNTLQKTKYQCQHKGDGCKFVGTVEEVVEHQKTCPEAPVTCEVPNCDKTLKRKAMESHKSNKTQKQRHERLNKEEIDRLKAEPGKDSLLTVIRFPNFESRMGTLRKGSRLQSCDVVFQGERFCIELIPKGRERKEASLWMYNTGGLSGKLSVTVAVGVVGGSTEVTQNHVWERKPEDIVWDARGWQSFCTTEELISAARTTEDGALELRLRLSGPSKPVLDVTEEAMREVGEDSLGVKVTFSKFAARALDCPRRMPFESDAFLFRDCKFQLRLYPSGEKKSKEGHCGVYLVKLDAYDDTLFWSVPRHGYRRWHRVNFSEQNNTGFPNLFRKDELIASALQKEGDLELILELRASRKSWVKVGDGHDGDSEEEDEDEDEDDLDDNEDEDEDEEDEEDED</sequence>
<keyword evidence="3" id="KW-0479">Metal-binding</keyword>
<dbReference type="Pfam" id="PF00097">
    <property type="entry name" value="zf-C3HC4"/>
    <property type="match status" value="1"/>
</dbReference>
<evidence type="ECO:0000259" key="8">
    <source>
        <dbReference type="PROSITE" id="PS50089"/>
    </source>
</evidence>
<dbReference type="InterPro" id="IPR018957">
    <property type="entry name" value="Znf_C3HC4_RING-type"/>
</dbReference>
<dbReference type="PANTHER" id="PTHR10131:SF94">
    <property type="entry name" value="TNF RECEPTOR-ASSOCIATED FACTOR 4"/>
    <property type="match status" value="1"/>
</dbReference>
<organism evidence="9">
    <name type="scientific">Chromera velia CCMP2878</name>
    <dbReference type="NCBI Taxonomy" id="1169474"/>
    <lineage>
        <taxon>Eukaryota</taxon>
        <taxon>Sar</taxon>
        <taxon>Alveolata</taxon>
        <taxon>Colpodellida</taxon>
        <taxon>Chromeraceae</taxon>
        <taxon>Chromera</taxon>
    </lineage>
</organism>
<dbReference type="PANTHER" id="PTHR10131">
    <property type="entry name" value="TNF RECEPTOR ASSOCIATED FACTOR"/>
    <property type="match status" value="1"/>
</dbReference>
<dbReference type="AlphaFoldDB" id="A0A0G4I8S0"/>
<dbReference type="Gene3D" id="3.30.40.10">
    <property type="entry name" value="Zinc/RING finger domain, C3HC4 (zinc finger)"/>
    <property type="match status" value="2"/>
</dbReference>
<dbReference type="SUPFAM" id="SSF57850">
    <property type="entry name" value="RING/U-box"/>
    <property type="match status" value="1"/>
</dbReference>
<reference evidence="9" key="1">
    <citation type="submission" date="2014-11" db="EMBL/GenBank/DDBJ databases">
        <authorList>
            <person name="Otto D Thomas"/>
            <person name="Naeem Raeece"/>
        </authorList>
    </citation>
    <scope>NUCLEOTIDE SEQUENCE</scope>
</reference>
<keyword evidence="2" id="KW-0963">Cytoplasm</keyword>
<feature type="compositionally biased region" description="Acidic residues" evidence="7">
    <location>
        <begin position="443"/>
        <end position="473"/>
    </location>
</feature>
<accession>A0A0G4I8S0</accession>
<dbReference type="Gene3D" id="2.60.210.10">
    <property type="entry name" value="Apoptosis, Tumor Necrosis Factor Receptor Associated Protein 2, Chain A"/>
    <property type="match status" value="1"/>
</dbReference>
<evidence type="ECO:0000313" key="9">
    <source>
        <dbReference type="EMBL" id="CEM53413.1"/>
    </source>
</evidence>
<evidence type="ECO:0000256" key="2">
    <source>
        <dbReference type="ARBA" id="ARBA00022490"/>
    </source>
</evidence>
<name>A0A0G4I8S0_9ALVE</name>
<gene>
    <name evidence="9" type="ORF">Cvel_11938</name>
</gene>
<evidence type="ECO:0000256" key="3">
    <source>
        <dbReference type="ARBA" id="ARBA00022723"/>
    </source>
</evidence>
<evidence type="ECO:0000256" key="1">
    <source>
        <dbReference type="ARBA" id="ARBA00004496"/>
    </source>
</evidence>
<keyword evidence="4 6" id="KW-0863">Zinc-finger</keyword>
<dbReference type="CDD" id="cd00121">
    <property type="entry name" value="MATH"/>
    <property type="match status" value="1"/>
</dbReference>
<evidence type="ECO:0000256" key="7">
    <source>
        <dbReference type="SAM" id="MobiDB-lite"/>
    </source>
</evidence>
<dbReference type="InterPro" id="IPR001841">
    <property type="entry name" value="Znf_RING"/>
</dbReference>
<dbReference type="InterPro" id="IPR013083">
    <property type="entry name" value="Znf_RING/FYVE/PHD"/>
</dbReference>
<dbReference type="VEuPathDB" id="CryptoDB:Cvel_11938"/>
<protein>
    <recommendedName>
        <fullName evidence="8">RING-type domain-containing protein</fullName>
    </recommendedName>
</protein>
<dbReference type="InterPro" id="IPR002083">
    <property type="entry name" value="MATH/TRAF_dom"/>
</dbReference>
<evidence type="ECO:0000256" key="4">
    <source>
        <dbReference type="ARBA" id="ARBA00022771"/>
    </source>
</evidence>